<keyword evidence="1" id="KW-0378">Hydrolase</keyword>
<evidence type="ECO:0000313" key="1">
    <source>
        <dbReference type="EMBL" id="VVV00310.1"/>
    </source>
</evidence>
<reference evidence="1" key="1">
    <citation type="submission" date="2019-09" db="EMBL/GenBank/DDBJ databases">
        <authorList>
            <person name="Rodrigo-Torres L."/>
            <person name="Arahal R. D."/>
            <person name="Lucena T."/>
        </authorList>
    </citation>
    <scope>NUCLEOTIDE SEQUENCE</scope>
    <source>
        <strain evidence="1">ISS653</strain>
    </source>
</reference>
<gene>
    <name evidence="1" type="primary">kdsC</name>
    <name evidence="1" type="ORF">FVB9532_01579</name>
</gene>
<accession>A0AC61Y7Y6</accession>
<evidence type="ECO:0000313" key="2">
    <source>
        <dbReference type="Proteomes" id="UP000356253"/>
    </source>
</evidence>
<dbReference type="EC" id="3.1.3.45" evidence="1"/>
<dbReference type="EMBL" id="CABVMM010000005">
    <property type="protein sequence ID" value="VVV00310.1"/>
    <property type="molecule type" value="Genomic_DNA"/>
</dbReference>
<sequence length="174" mass="19349">MDRNYKEILNDITTFVFDVDGVLTNGSVLVSSEGELLRSMNVKDGYAMKKAIKNGYTVCIISGGKNEGVRKRLRGLGITDIHLGVEDKVECLDEFFDIYEIDAKNVAYMGDDIPDIFPMKMIGLPSCPQDAVSEVKAISNYISHKNGGEGCVRDLIEQVMKVQGKWENEVMSNE</sequence>
<proteinExistence type="predicted"/>
<name>A0AC61Y7Y6_9FLAO</name>
<organism evidence="1 2">
    <name type="scientific">Mesonia oceanica</name>
    <dbReference type="NCBI Taxonomy" id="2687242"/>
    <lineage>
        <taxon>Bacteria</taxon>
        <taxon>Pseudomonadati</taxon>
        <taxon>Bacteroidota</taxon>
        <taxon>Flavobacteriia</taxon>
        <taxon>Flavobacteriales</taxon>
        <taxon>Flavobacteriaceae</taxon>
        <taxon>Mesonia</taxon>
    </lineage>
</organism>
<comment type="caution">
    <text evidence="1">The sequence shown here is derived from an EMBL/GenBank/DDBJ whole genome shotgun (WGS) entry which is preliminary data.</text>
</comment>
<dbReference type="Proteomes" id="UP000356253">
    <property type="component" value="Unassembled WGS sequence"/>
</dbReference>
<keyword evidence="2" id="KW-1185">Reference proteome</keyword>
<protein>
    <submittedName>
        <fullName evidence="1">3-deoxy-D-manno-octulosonate 8-phosphate phosphatase KdsC</fullName>
        <ecNumber evidence="1">3.1.3.45</ecNumber>
    </submittedName>
</protein>